<evidence type="ECO:0000313" key="8">
    <source>
        <dbReference type="EMBL" id="KVM33825.1"/>
    </source>
</evidence>
<organism evidence="8 9">
    <name type="scientific">Burkholderia ubonensis</name>
    <dbReference type="NCBI Taxonomy" id="101571"/>
    <lineage>
        <taxon>Bacteria</taxon>
        <taxon>Pseudomonadati</taxon>
        <taxon>Pseudomonadota</taxon>
        <taxon>Betaproteobacteria</taxon>
        <taxon>Burkholderiales</taxon>
        <taxon>Burkholderiaceae</taxon>
        <taxon>Burkholderia</taxon>
        <taxon>Burkholderia cepacia complex</taxon>
    </lineage>
</organism>
<proteinExistence type="predicted"/>
<feature type="domain" description="DNA2/NAM7 helicase-like C-terminal" evidence="7">
    <location>
        <begin position="928"/>
        <end position="1099"/>
    </location>
</feature>
<keyword evidence="5" id="KW-0175">Coiled coil</keyword>
<keyword evidence="2" id="KW-0378">Hydrolase</keyword>
<evidence type="ECO:0000256" key="3">
    <source>
        <dbReference type="ARBA" id="ARBA00022806"/>
    </source>
</evidence>
<dbReference type="Pfam" id="PF13087">
    <property type="entry name" value="AAA_12"/>
    <property type="match status" value="1"/>
</dbReference>
<name>A0AB73G196_9BURK</name>
<evidence type="ECO:0000256" key="5">
    <source>
        <dbReference type="SAM" id="Coils"/>
    </source>
</evidence>
<evidence type="ECO:0000256" key="6">
    <source>
        <dbReference type="SAM" id="MobiDB-lite"/>
    </source>
</evidence>
<keyword evidence="1" id="KW-0547">Nucleotide-binding</keyword>
<gene>
    <name evidence="8" type="ORF">WJ53_34945</name>
</gene>
<accession>A0AB73G196</accession>
<dbReference type="SUPFAM" id="SSF52540">
    <property type="entry name" value="P-loop containing nucleoside triphosphate hydrolases"/>
    <property type="match status" value="1"/>
</dbReference>
<evidence type="ECO:0000256" key="2">
    <source>
        <dbReference type="ARBA" id="ARBA00022801"/>
    </source>
</evidence>
<dbReference type="InterPro" id="IPR041679">
    <property type="entry name" value="DNA2/NAM7-like_C"/>
</dbReference>
<feature type="compositionally biased region" description="Acidic residues" evidence="6">
    <location>
        <begin position="251"/>
        <end position="261"/>
    </location>
</feature>
<dbReference type="RefSeq" id="WP_059724895.1">
    <property type="nucleotide sequence ID" value="NZ_LOYI01000068.1"/>
</dbReference>
<dbReference type="InterPro" id="IPR050534">
    <property type="entry name" value="Coronavir_polyprotein_1ab"/>
</dbReference>
<dbReference type="EMBL" id="LOZE01000047">
    <property type="protein sequence ID" value="KVM33825.1"/>
    <property type="molecule type" value="Genomic_DNA"/>
</dbReference>
<dbReference type="GO" id="GO:0005524">
    <property type="term" value="F:ATP binding"/>
    <property type="evidence" value="ECO:0007669"/>
    <property type="project" value="UniProtKB-KW"/>
</dbReference>
<dbReference type="GO" id="GO:0016787">
    <property type="term" value="F:hydrolase activity"/>
    <property type="evidence" value="ECO:0007669"/>
    <property type="project" value="UniProtKB-KW"/>
</dbReference>
<reference evidence="8 9" key="1">
    <citation type="submission" date="2015-11" db="EMBL/GenBank/DDBJ databases">
        <title>Expanding the genomic diversity of Burkholderia species for the development of highly accurate diagnostics.</title>
        <authorList>
            <person name="Sahl J."/>
            <person name="Keim P."/>
            <person name="Wagner D."/>
        </authorList>
    </citation>
    <scope>NUCLEOTIDE SEQUENCE [LARGE SCALE GENOMIC DNA]</scope>
    <source>
        <strain evidence="8 9">MSMB2058</strain>
    </source>
</reference>
<evidence type="ECO:0000256" key="1">
    <source>
        <dbReference type="ARBA" id="ARBA00022741"/>
    </source>
</evidence>
<evidence type="ECO:0000259" key="7">
    <source>
        <dbReference type="Pfam" id="PF13087"/>
    </source>
</evidence>
<feature type="compositionally biased region" description="Low complexity" evidence="6">
    <location>
        <begin position="227"/>
        <end position="239"/>
    </location>
</feature>
<keyword evidence="3" id="KW-0347">Helicase</keyword>
<evidence type="ECO:0000313" key="9">
    <source>
        <dbReference type="Proteomes" id="UP000061665"/>
    </source>
</evidence>
<sequence>MAGTERLQDILDYWHKIEFFIPFDMKQVFEQVDKQYLIWLKPADLSDPTFSPWRIDLPKERELTGFRLYLGIFDMQAIADFARRLSECDATDSVDDDERTELDGVSCMAKVFLDVHGQPVFNPFSISTVPWALGVAGRHGLAALGSGAFDAARSDLSERLFNFEAGRRRRRSDGSDDAGPVPLTGRELMSLQALLVEWAGCDLPPHSSVALLEFVTREKRKSDKCHSGGSEAVSGGAASPRAESPQAHDPDGDDEEGDDAADAPTVDILNSFYIEDIERCLASVREGIIPVTIREYLTTGDADRRIDLYSGAGRAEIVRALHPRKMNAGHWPEDASRKMSLMQQFAINTAFEKLKLEGLFSVNGPPGTGKTTLLRDMVCENVVRRARRLSRLAVAADALAKTGTKVRFLDGNTATIRALHPDLTGFEMVVASSNNAAVENISADLPKRKQLGDAWREVRYLQPVAHKVAAQAGERSFTKLQPLDVPWGLISCALGNAKNRRRFRERFFDDWRPDDERGSGDDPCAIRDWLKRYSGPTFHSAKRVFLDMDASIEAALEARMRYAELHAAWSDVTEAQFTQQAADALAQATRSVHDATAASTQVDAALQAANAELADLKEDERLLDRAGPGFLAKLLGLERARRHAADVARNARAQIDARKRVAQCRTDIVAVAEAVSRAHMQVERAEAALTEARSTWCEKQALLAEGKQRFAGMDLPGPPDRVESDAVQRDGFWQDAELAQLRSRLFVAALALHEAWLAEVAQTGGPGFGGNLFAISKLLGGARLENPTDAVQVWQSLFMVVPVVSSTFASFARQFRGMGPGSIGWLFIDEAGQAVPQAAVGALWRARRTMVVGDPLQIEPVFTVPTTLINALADLSPHTLDGRYSPAKVSVQRLADDANPFGTHVAVDGEEPLWIGSPLRVHRRCADPMFTIANRIAYHDKMVFGLESRNPSDDPIELGDSAWVDVRGKTADRQMVPLQIDVVAELIVKLYARSGTLPPLYVISPFKAVKRALLNRLQEIDWEAATGRQGPKRTVWERWRKARIGTVHTFQGKEESTVIFVLGADHDSAGSASWASSRPNLLNVAVTRAQHRLFVVGDASLWGRQAYFSDALSALGTPITSEQWLGRIGAAAKPTRTAVASTS</sequence>
<comment type="caution">
    <text evidence="8">The sequence shown here is derived from an EMBL/GenBank/DDBJ whole genome shotgun (WGS) entry which is preliminary data.</text>
</comment>
<protein>
    <recommendedName>
        <fullName evidence="7">DNA2/NAM7 helicase-like C-terminal domain-containing protein</fullName>
    </recommendedName>
</protein>
<dbReference type="InterPro" id="IPR027417">
    <property type="entry name" value="P-loop_NTPase"/>
</dbReference>
<dbReference type="GO" id="GO:0043139">
    <property type="term" value="F:5'-3' DNA helicase activity"/>
    <property type="evidence" value="ECO:0007669"/>
    <property type="project" value="TreeGrafter"/>
</dbReference>
<evidence type="ECO:0000256" key="4">
    <source>
        <dbReference type="ARBA" id="ARBA00022840"/>
    </source>
</evidence>
<keyword evidence="4" id="KW-0067">ATP-binding</keyword>
<dbReference type="PANTHER" id="PTHR43788:SF8">
    <property type="entry name" value="DNA-BINDING PROTEIN SMUBP-2"/>
    <property type="match status" value="1"/>
</dbReference>
<feature type="region of interest" description="Disordered" evidence="6">
    <location>
        <begin position="223"/>
        <end position="262"/>
    </location>
</feature>
<dbReference type="AlphaFoldDB" id="A0AB73G196"/>
<dbReference type="Gene3D" id="3.40.50.300">
    <property type="entry name" value="P-loop containing nucleotide triphosphate hydrolases"/>
    <property type="match status" value="2"/>
</dbReference>
<feature type="coiled-coil region" evidence="5">
    <location>
        <begin position="599"/>
        <end position="626"/>
    </location>
</feature>
<dbReference type="PANTHER" id="PTHR43788">
    <property type="entry name" value="DNA2/NAM7 HELICASE FAMILY MEMBER"/>
    <property type="match status" value="1"/>
</dbReference>
<dbReference type="Proteomes" id="UP000061665">
    <property type="component" value="Unassembled WGS sequence"/>
</dbReference>